<dbReference type="PANTHER" id="PTHR11054:SF0">
    <property type="entry name" value="6-PHOSPHOGLUCONOLACTONASE"/>
    <property type="match status" value="1"/>
</dbReference>
<organism evidence="8 9">
    <name type="scientific">Leptospira yanagawae</name>
    <dbReference type="NCBI Taxonomy" id="293069"/>
    <lineage>
        <taxon>Bacteria</taxon>
        <taxon>Pseudomonadati</taxon>
        <taxon>Spirochaetota</taxon>
        <taxon>Spirochaetia</taxon>
        <taxon>Leptospirales</taxon>
        <taxon>Leptospiraceae</taxon>
        <taxon>Leptospira</taxon>
    </lineage>
</organism>
<sequence length="224" mass="25001">MEIRYFFKNSSFLISLIKTITNHYKDSTCKKSEFNIILAGGDTPKELYKILGKRFKNQKNISFYLSDERILPTAPTLPNFLMIDSMLNLDRNRPVYSAQSKISEMNVKDAVCKYTELISEIVSFDLAILGIGEDGHTASLFPGNFLGDSEDSPDVLPVINSPKLPSTRITLSLNKINQTDHVIILAKGSSKMSIINEILNGNDLPAAKVKGKLSTTIYYLTDNI</sequence>
<evidence type="ECO:0000313" key="9">
    <source>
        <dbReference type="Proteomes" id="UP000298200"/>
    </source>
</evidence>
<dbReference type="CDD" id="cd01400">
    <property type="entry name" value="6PGL"/>
    <property type="match status" value="1"/>
</dbReference>
<protein>
    <recommendedName>
        <fullName evidence="6">6-phosphogluconolactonase</fullName>
        <ecNumber evidence="5">3.1.1.31</ecNumber>
    </recommendedName>
</protein>
<feature type="domain" description="Glucosamine/galactosamine-6-phosphate isomerase" evidence="7">
    <location>
        <begin position="14"/>
        <end position="212"/>
    </location>
</feature>
<dbReference type="PANTHER" id="PTHR11054">
    <property type="entry name" value="6-PHOSPHOGLUCONOLACTONASE"/>
    <property type="match status" value="1"/>
</dbReference>
<evidence type="ECO:0000256" key="2">
    <source>
        <dbReference type="ARBA" id="ARBA00002681"/>
    </source>
</evidence>
<evidence type="ECO:0000259" key="7">
    <source>
        <dbReference type="Pfam" id="PF01182"/>
    </source>
</evidence>
<dbReference type="InterPro" id="IPR037171">
    <property type="entry name" value="NagB/RpiA_transferase-like"/>
</dbReference>
<dbReference type="Pfam" id="PF01182">
    <property type="entry name" value="Glucosamine_iso"/>
    <property type="match status" value="1"/>
</dbReference>
<dbReference type="Proteomes" id="UP000298200">
    <property type="component" value="Unassembled WGS sequence"/>
</dbReference>
<dbReference type="InterPro" id="IPR006148">
    <property type="entry name" value="Glc/Gal-6P_isomerase"/>
</dbReference>
<dbReference type="SUPFAM" id="SSF100950">
    <property type="entry name" value="NagB/RpiA/CoA transferase-like"/>
    <property type="match status" value="1"/>
</dbReference>
<comment type="function">
    <text evidence="2">Hydrolysis of 6-phosphogluconolactone to 6-phosphogluconate.</text>
</comment>
<dbReference type="Gene3D" id="3.40.50.1360">
    <property type="match status" value="1"/>
</dbReference>
<evidence type="ECO:0000256" key="5">
    <source>
        <dbReference type="ARBA" id="ARBA00013198"/>
    </source>
</evidence>
<evidence type="ECO:0000256" key="3">
    <source>
        <dbReference type="ARBA" id="ARBA00004961"/>
    </source>
</evidence>
<evidence type="ECO:0000256" key="6">
    <source>
        <dbReference type="ARBA" id="ARBA00020337"/>
    </source>
</evidence>
<dbReference type="InterPro" id="IPR005900">
    <property type="entry name" value="6-phosphogluconolactonase_DevB"/>
</dbReference>
<keyword evidence="9" id="KW-1185">Reference proteome</keyword>
<evidence type="ECO:0000256" key="4">
    <source>
        <dbReference type="ARBA" id="ARBA00010662"/>
    </source>
</evidence>
<comment type="pathway">
    <text evidence="3">Carbohydrate degradation; pentose phosphate pathway; D-ribulose 5-phosphate from D-glucose 6-phosphate (oxidative stage): step 2/3.</text>
</comment>
<dbReference type="RefSeq" id="WP_135637365.1">
    <property type="nucleotide sequence ID" value="NZ_RQFU01000026.1"/>
</dbReference>
<evidence type="ECO:0000256" key="1">
    <source>
        <dbReference type="ARBA" id="ARBA00000832"/>
    </source>
</evidence>
<gene>
    <name evidence="8" type="ORF">EHQ46_17190</name>
</gene>
<dbReference type="InterPro" id="IPR039104">
    <property type="entry name" value="6PGL"/>
</dbReference>
<proteinExistence type="inferred from homology"/>
<evidence type="ECO:0000313" key="8">
    <source>
        <dbReference type="EMBL" id="TGL16963.1"/>
    </source>
</evidence>
<name>A0ABY2LWU8_9LEPT</name>
<comment type="catalytic activity">
    <reaction evidence="1">
        <text>6-phospho-D-glucono-1,5-lactone + H2O = 6-phospho-D-gluconate + H(+)</text>
        <dbReference type="Rhea" id="RHEA:12556"/>
        <dbReference type="ChEBI" id="CHEBI:15377"/>
        <dbReference type="ChEBI" id="CHEBI:15378"/>
        <dbReference type="ChEBI" id="CHEBI:57955"/>
        <dbReference type="ChEBI" id="CHEBI:58759"/>
        <dbReference type="EC" id="3.1.1.31"/>
    </reaction>
</comment>
<dbReference type="EMBL" id="RQFU01000026">
    <property type="protein sequence ID" value="TGL16963.1"/>
    <property type="molecule type" value="Genomic_DNA"/>
</dbReference>
<reference evidence="9" key="1">
    <citation type="journal article" date="2019" name="PLoS Negl. Trop. Dis.">
        <title>Revisiting the worldwide diversity of Leptospira species in the environment.</title>
        <authorList>
            <person name="Vincent A.T."/>
            <person name="Schiettekatte O."/>
            <person name="Bourhy P."/>
            <person name="Veyrier F.J."/>
            <person name="Picardeau M."/>
        </authorList>
    </citation>
    <scope>NUCLEOTIDE SEQUENCE [LARGE SCALE GENOMIC DNA]</scope>
    <source>
        <strain evidence="9">201800272</strain>
    </source>
</reference>
<dbReference type="EC" id="3.1.1.31" evidence="5"/>
<comment type="similarity">
    <text evidence="4">Belongs to the glucosamine/galactosamine-6-phosphate isomerase family. 6-phosphogluconolactonase subfamily.</text>
</comment>
<accession>A0ABY2LWU8</accession>
<comment type="caution">
    <text evidence="8">The sequence shown here is derived from an EMBL/GenBank/DDBJ whole genome shotgun (WGS) entry which is preliminary data.</text>
</comment>